<organism evidence="5">
    <name type="scientific">uncultured Desulfobacteraceae bacterium</name>
    <dbReference type="NCBI Taxonomy" id="218296"/>
    <lineage>
        <taxon>Bacteria</taxon>
        <taxon>Pseudomonadati</taxon>
        <taxon>Thermodesulfobacteriota</taxon>
        <taxon>Desulfobacteria</taxon>
        <taxon>Desulfobacterales</taxon>
        <taxon>Desulfobacteraceae</taxon>
        <taxon>environmental samples</taxon>
    </lineage>
</organism>
<dbReference type="GO" id="GO:0016887">
    <property type="term" value="F:ATP hydrolysis activity"/>
    <property type="evidence" value="ECO:0007669"/>
    <property type="project" value="InterPro"/>
</dbReference>
<evidence type="ECO:0000256" key="2">
    <source>
        <dbReference type="ARBA" id="ARBA00022741"/>
    </source>
</evidence>
<dbReference type="InterPro" id="IPR003593">
    <property type="entry name" value="AAA+_ATPase"/>
</dbReference>
<dbReference type="AlphaFoldDB" id="A0A484HIW0"/>
<keyword evidence="3 5" id="KW-0067">ATP-binding</keyword>
<dbReference type="Pfam" id="PF00005">
    <property type="entry name" value="ABC_tran"/>
    <property type="match status" value="1"/>
</dbReference>
<protein>
    <submittedName>
        <fullName evidence="5">ABC transporter ATP-binding protein</fullName>
    </submittedName>
</protein>
<dbReference type="Pfam" id="PF12399">
    <property type="entry name" value="BCA_ABC_TP_C"/>
    <property type="match status" value="1"/>
</dbReference>
<dbReference type="InterPro" id="IPR032823">
    <property type="entry name" value="BCA_ABC_TP_C"/>
</dbReference>
<dbReference type="GO" id="GO:0005886">
    <property type="term" value="C:plasma membrane"/>
    <property type="evidence" value="ECO:0007669"/>
    <property type="project" value="TreeGrafter"/>
</dbReference>
<dbReference type="InterPro" id="IPR003439">
    <property type="entry name" value="ABC_transporter-like_ATP-bd"/>
</dbReference>
<proteinExistence type="predicted"/>
<evidence type="ECO:0000259" key="4">
    <source>
        <dbReference type="PROSITE" id="PS50893"/>
    </source>
</evidence>
<dbReference type="PANTHER" id="PTHR45772:SF9">
    <property type="entry name" value="CONSERVED COMPONENT OF ABC TRANSPORTER FOR NATURAL AMINO ACIDS"/>
    <property type="match status" value="1"/>
</dbReference>
<keyword evidence="2" id="KW-0547">Nucleotide-binding</keyword>
<gene>
    <name evidence="5" type="ORF">EPICR_120010</name>
</gene>
<dbReference type="GO" id="GO:0005524">
    <property type="term" value="F:ATP binding"/>
    <property type="evidence" value="ECO:0007669"/>
    <property type="project" value="UniProtKB-KW"/>
</dbReference>
<dbReference type="InterPro" id="IPR027417">
    <property type="entry name" value="P-loop_NTPase"/>
</dbReference>
<sequence>MTPSPILEAKGVCKSFDGFAAVKNARVRVEKGRVTAVIGPNGAGKTTLFDLITGMSAPDSGEIRLKGRNIAGLAPHRVCRAGIGRSFQVPRLFPRLTVFENVQIAVLARLKKTWTLFSPARRMAREETADILEKTGLSDKAKKTGAELSHGDHKVLEMAMALGSAPELLIFDEPTAGMSSEETARAMTLIRRMSEEMGLAVLFCEHDIDLVFSMAHEIMAMAGGETIAQGTPGEIRKNSRVQSAYLGGEAFAGS</sequence>
<reference evidence="5" key="1">
    <citation type="submission" date="2019-01" db="EMBL/GenBank/DDBJ databases">
        <authorList>
            <consortium name="Genoscope - CEA"/>
            <person name="William W."/>
        </authorList>
    </citation>
    <scope>NUCLEOTIDE SEQUENCE</scope>
    <source>
        <strain evidence="5">CR-1</strain>
    </source>
</reference>
<dbReference type="EMBL" id="CAACVI010000004">
    <property type="protein sequence ID" value="VEN73115.1"/>
    <property type="molecule type" value="Genomic_DNA"/>
</dbReference>
<dbReference type="SUPFAM" id="SSF52540">
    <property type="entry name" value="P-loop containing nucleoside triphosphate hydrolases"/>
    <property type="match status" value="1"/>
</dbReference>
<name>A0A484HIW0_9BACT</name>
<dbReference type="SMART" id="SM00382">
    <property type="entry name" value="AAA"/>
    <property type="match status" value="1"/>
</dbReference>
<dbReference type="PROSITE" id="PS50893">
    <property type="entry name" value="ABC_TRANSPORTER_2"/>
    <property type="match status" value="1"/>
</dbReference>
<feature type="domain" description="ABC transporter" evidence="4">
    <location>
        <begin position="7"/>
        <end position="248"/>
    </location>
</feature>
<accession>A0A484HIW0</accession>
<evidence type="ECO:0000256" key="3">
    <source>
        <dbReference type="ARBA" id="ARBA00022840"/>
    </source>
</evidence>
<dbReference type="CDD" id="cd03219">
    <property type="entry name" value="ABC_Mj1267_LivG_branched"/>
    <property type="match status" value="1"/>
</dbReference>
<dbReference type="PANTHER" id="PTHR45772">
    <property type="entry name" value="CONSERVED COMPONENT OF ABC TRANSPORTER FOR NATURAL AMINO ACIDS-RELATED"/>
    <property type="match status" value="1"/>
</dbReference>
<dbReference type="InterPro" id="IPR051120">
    <property type="entry name" value="ABC_AA/LPS_Transport"/>
</dbReference>
<dbReference type="Gene3D" id="3.40.50.300">
    <property type="entry name" value="P-loop containing nucleotide triphosphate hydrolases"/>
    <property type="match status" value="1"/>
</dbReference>
<evidence type="ECO:0000313" key="5">
    <source>
        <dbReference type="EMBL" id="VEN73115.1"/>
    </source>
</evidence>
<keyword evidence="1" id="KW-0813">Transport</keyword>
<evidence type="ECO:0000256" key="1">
    <source>
        <dbReference type="ARBA" id="ARBA00022448"/>
    </source>
</evidence>